<dbReference type="InterPro" id="IPR001245">
    <property type="entry name" value="Ser-Thr/Tyr_kinase_cat_dom"/>
</dbReference>
<dbReference type="EMBL" id="JRKL02003556">
    <property type="protein sequence ID" value="KAF3954876.1"/>
    <property type="molecule type" value="Genomic_DNA"/>
</dbReference>
<feature type="domain" description="Protein kinase" evidence="2">
    <location>
        <begin position="126"/>
        <end position="265"/>
    </location>
</feature>
<evidence type="ECO:0000256" key="1">
    <source>
        <dbReference type="ARBA" id="ARBA00022729"/>
    </source>
</evidence>
<gene>
    <name evidence="3" type="ORF">CMV_019834</name>
</gene>
<proteinExistence type="predicted"/>
<dbReference type="Pfam" id="PF07714">
    <property type="entry name" value="PK_Tyr_Ser-Thr"/>
    <property type="match status" value="1"/>
</dbReference>
<protein>
    <recommendedName>
        <fullName evidence="2">Protein kinase domain-containing protein</fullName>
    </recommendedName>
</protein>
<organism evidence="3 4">
    <name type="scientific">Castanea mollissima</name>
    <name type="common">Chinese chestnut</name>
    <dbReference type="NCBI Taxonomy" id="60419"/>
    <lineage>
        <taxon>Eukaryota</taxon>
        <taxon>Viridiplantae</taxon>
        <taxon>Streptophyta</taxon>
        <taxon>Embryophyta</taxon>
        <taxon>Tracheophyta</taxon>
        <taxon>Spermatophyta</taxon>
        <taxon>Magnoliopsida</taxon>
        <taxon>eudicotyledons</taxon>
        <taxon>Gunneridae</taxon>
        <taxon>Pentapetalae</taxon>
        <taxon>rosids</taxon>
        <taxon>fabids</taxon>
        <taxon>Fagales</taxon>
        <taxon>Fagaceae</taxon>
        <taxon>Castanea</taxon>
    </lineage>
</organism>
<evidence type="ECO:0000313" key="3">
    <source>
        <dbReference type="EMBL" id="KAF3954876.1"/>
    </source>
</evidence>
<evidence type="ECO:0000313" key="4">
    <source>
        <dbReference type="Proteomes" id="UP000737018"/>
    </source>
</evidence>
<accession>A0A8J4QMG5</accession>
<keyword evidence="4" id="KW-1185">Reference proteome</keyword>
<dbReference type="AlphaFoldDB" id="A0A8J4QMG5"/>
<dbReference type="PROSITE" id="PS50011">
    <property type="entry name" value="PROTEIN_KINASE_DOM"/>
    <property type="match status" value="1"/>
</dbReference>
<dbReference type="Proteomes" id="UP000737018">
    <property type="component" value="Unassembled WGS sequence"/>
</dbReference>
<dbReference type="Gene3D" id="3.30.200.20">
    <property type="entry name" value="Phosphorylase Kinase, domain 1"/>
    <property type="match status" value="1"/>
</dbReference>
<sequence length="265" mass="30234">MRPRLSLLDVNKRNIGCKQDDLSYISNYYKMGSLISKDQFEFLEMEICMPDFLCAVAIFQQPEYYNGTGRCWKKKLPLSHGRLNSSAVERKELFKKLKLNSSSQNPGQGKQNQAILILAILLEATGGFKEELGMGSFGTFYKGELASSHNKYVAVRKLDKKVREDGREFKIDMTMIGQTHHKNLVQLLGYCDEGKVERLVENNEEALSDLKWVKKLLMVAIWCIQDVPPSRPSMREVNHMLEGILEISTPHVLYSSTSEPDFQSS</sequence>
<reference evidence="3" key="1">
    <citation type="submission" date="2020-03" db="EMBL/GenBank/DDBJ databases">
        <title>Castanea mollissima Vanexum genome sequencing.</title>
        <authorList>
            <person name="Staton M."/>
        </authorList>
    </citation>
    <scope>NUCLEOTIDE SEQUENCE</scope>
    <source>
        <tissue evidence="3">Leaf</tissue>
    </source>
</reference>
<dbReference type="PANTHER" id="PTHR47976">
    <property type="entry name" value="G-TYPE LECTIN S-RECEPTOR-LIKE SERINE/THREONINE-PROTEIN KINASE SD2-5"/>
    <property type="match status" value="1"/>
</dbReference>
<dbReference type="SUPFAM" id="SSF56112">
    <property type="entry name" value="Protein kinase-like (PK-like)"/>
    <property type="match status" value="1"/>
</dbReference>
<dbReference type="GO" id="GO:0004672">
    <property type="term" value="F:protein kinase activity"/>
    <property type="evidence" value="ECO:0007669"/>
    <property type="project" value="InterPro"/>
</dbReference>
<dbReference type="InterPro" id="IPR051343">
    <property type="entry name" value="G-type_lectin_kinases/EP1-like"/>
</dbReference>
<dbReference type="GO" id="GO:0005524">
    <property type="term" value="F:ATP binding"/>
    <property type="evidence" value="ECO:0007669"/>
    <property type="project" value="InterPro"/>
</dbReference>
<dbReference type="InterPro" id="IPR011009">
    <property type="entry name" value="Kinase-like_dom_sf"/>
</dbReference>
<dbReference type="InterPro" id="IPR000719">
    <property type="entry name" value="Prot_kinase_dom"/>
</dbReference>
<dbReference type="OrthoDB" id="5857966at2759"/>
<name>A0A8J4QMG5_9ROSI</name>
<dbReference type="PANTHER" id="PTHR47976:SF105">
    <property type="entry name" value="RECEPTOR-LIKE SERINE_THREONINE-PROTEIN KINASE"/>
    <property type="match status" value="1"/>
</dbReference>
<comment type="caution">
    <text evidence="3">The sequence shown here is derived from an EMBL/GenBank/DDBJ whole genome shotgun (WGS) entry which is preliminary data.</text>
</comment>
<evidence type="ECO:0000259" key="2">
    <source>
        <dbReference type="PROSITE" id="PS50011"/>
    </source>
</evidence>
<keyword evidence="1" id="KW-0732">Signal</keyword>